<dbReference type="AlphaFoldDB" id="W2HLE3"/>
<dbReference type="EMBL" id="KI684146">
    <property type="protein sequence ID" value="ETK95939.1"/>
    <property type="molecule type" value="Genomic_DNA"/>
</dbReference>
<proteinExistence type="predicted"/>
<gene>
    <name evidence="1" type="ORF">L915_01194</name>
</gene>
<organism evidence="1">
    <name type="scientific">Phytophthora nicotianae</name>
    <name type="common">Potato buckeye rot agent</name>
    <name type="synonym">Phytophthora parasitica</name>
    <dbReference type="NCBI Taxonomy" id="4792"/>
    <lineage>
        <taxon>Eukaryota</taxon>
        <taxon>Sar</taxon>
        <taxon>Stramenopiles</taxon>
        <taxon>Oomycota</taxon>
        <taxon>Peronosporomycetes</taxon>
        <taxon>Peronosporales</taxon>
        <taxon>Peronosporaceae</taxon>
        <taxon>Phytophthora</taxon>
    </lineage>
</organism>
<dbReference type="Proteomes" id="UP000053236">
    <property type="component" value="Unassembled WGS sequence"/>
</dbReference>
<feature type="non-terminal residue" evidence="1">
    <location>
        <position position="1"/>
    </location>
</feature>
<protein>
    <submittedName>
        <fullName evidence="1">Uncharacterized protein</fullName>
    </submittedName>
</protein>
<sequence length="49" mass="5960">FYYSYREGEVLHRIIVEENGIVYVKVYIQKRCQEEYVVYSGKGDTRELH</sequence>
<accession>W2HLE3</accession>
<name>W2HLE3_PHYNI</name>
<reference evidence="1" key="1">
    <citation type="submission" date="2013-11" db="EMBL/GenBank/DDBJ databases">
        <title>The Genome Sequence of Phytophthora parasitica CJ02B3.</title>
        <authorList>
            <consortium name="The Broad Institute Genomics Platform"/>
            <person name="Russ C."/>
            <person name="Tyler B."/>
            <person name="Panabieres F."/>
            <person name="Shan W."/>
            <person name="Tripathy S."/>
            <person name="Grunwald N."/>
            <person name="Machado M."/>
            <person name="Johnson C.S."/>
            <person name="Arredondo F."/>
            <person name="Hong C."/>
            <person name="Coffey M."/>
            <person name="Young S.K."/>
            <person name="Zeng Q."/>
            <person name="Gargeya S."/>
            <person name="Fitzgerald M."/>
            <person name="Abouelleil A."/>
            <person name="Alvarado L."/>
            <person name="Chapman S.B."/>
            <person name="Gainer-Dewar J."/>
            <person name="Goldberg J."/>
            <person name="Griggs A."/>
            <person name="Gujja S."/>
            <person name="Hansen M."/>
            <person name="Howarth C."/>
            <person name="Imamovic A."/>
            <person name="Ireland A."/>
            <person name="Larimer J."/>
            <person name="McCowan C."/>
            <person name="Murphy C."/>
            <person name="Pearson M."/>
            <person name="Poon T.W."/>
            <person name="Priest M."/>
            <person name="Roberts A."/>
            <person name="Saif S."/>
            <person name="Shea T."/>
            <person name="Sykes S."/>
            <person name="Wortman J."/>
            <person name="Nusbaum C."/>
            <person name="Birren B."/>
        </authorList>
    </citation>
    <scope>NUCLEOTIDE SEQUENCE [LARGE SCALE GENOMIC DNA]</scope>
    <source>
        <strain evidence="1">CJ02B3</strain>
    </source>
</reference>
<evidence type="ECO:0000313" key="1">
    <source>
        <dbReference type="EMBL" id="ETK95939.1"/>
    </source>
</evidence>